<gene>
    <name evidence="3" type="ORF">EV383_4474</name>
</gene>
<keyword evidence="4" id="KW-1185">Reference proteome</keyword>
<proteinExistence type="predicted"/>
<name>A0A4Q7V4K6_PSEST</name>
<evidence type="ECO:0000313" key="3">
    <source>
        <dbReference type="EMBL" id="RZT87549.1"/>
    </source>
</evidence>
<dbReference type="InterPro" id="IPR003615">
    <property type="entry name" value="HNH_nuc"/>
</dbReference>
<dbReference type="RefSeq" id="WP_165438451.1">
    <property type="nucleotide sequence ID" value="NZ_SHKL01000001.1"/>
</dbReference>
<dbReference type="SMART" id="SM00507">
    <property type="entry name" value="HNHc"/>
    <property type="match status" value="1"/>
</dbReference>
<dbReference type="GO" id="GO:0004519">
    <property type="term" value="F:endonuclease activity"/>
    <property type="evidence" value="ECO:0007669"/>
    <property type="project" value="UniProtKB-KW"/>
</dbReference>
<dbReference type="GO" id="GO:0003676">
    <property type="term" value="F:nucleic acid binding"/>
    <property type="evidence" value="ECO:0007669"/>
    <property type="project" value="InterPro"/>
</dbReference>
<dbReference type="Proteomes" id="UP000291591">
    <property type="component" value="Unassembled WGS sequence"/>
</dbReference>
<dbReference type="AlphaFoldDB" id="A0A4Q7V4K6"/>
<dbReference type="EMBL" id="SHKL01000001">
    <property type="protein sequence ID" value="RZT87549.1"/>
    <property type="molecule type" value="Genomic_DNA"/>
</dbReference>
<feature type="region of interest" description="Disordered" evidence="1">
    <location>
        <begin position="1"/>
        <end position="46"/>
    </location>
</feature>
<evidence type="ECO:0000313" key="4">
    <source>
        <dbReference type="Proteomes" id="UP000291591"/>
    </source>
</evidence>
<protein>
    <submittedName>
        <fullName evidence="3">HNH endonuclease</fullName>
    </submittedName>
</protein>
<dbReference type="Gene3D" id="1.10.30.50">
    <property type="match status" value="1"/>
</dbReference>
<feature type="domain" description="HNH nuclease" evidence="2">
    <location>
        <begin position="69"/>
        <end position="123"/>
    </location>
</feature>
<dbReference type="InterPro" id="IPR002711">
    <property type="entry name" value="HNH"/>
</dbReference>
<sequence length="192" mass="21727">MSLSRKPMPPRKQPLRAKKRLAGTSLSEGAQPLRKSPLKRTGFAPQPPEVKLAANRVPKPRRARSIPPPIRALVLVRADYCCDLCGCPIEDGCRWECHHRKLRAQGGLDEVDNLIALHHKCHRRVHENRDGRSYSDGFLVPRAQDPAAWPVLRWRGTGRQQWVSPDLNRWLPSEPCARQIELGATPIERKAA</sequence>
<keyword evidence="3" id="KW-0378">Hydrolase</keyword>
<evidence type="ECO:0000259" key="2">
    <source>
        <dbReference type="SMART" id="SM00507"/>
    </source>
</evidence>
<evidence type="ECO:0000256" key="1">
    <source>
        <dbReference type="SAM" id="MobiDB-lite"/>
    </source>
</evidence>
<keyword evidence="3" id="KW-0540">Nuclease</keyword>
<dbReference type="CDD" id="cd00085">
    <property type="entry name" value="HNHc"/>
    <property type="match status" value="1"/>
</dbReference>
<dbReference type="GO" id="GO:0008270">
    <property type="term" value="F:zinc ion binding"/>
    <property type="evidence" value="ECO:0007669"/>
    <property type="project" value="InterPro"/>
</dbReference>
<dbReference type="Pfam" id="PF01844">
    <property type="entry name" value="HNH"/>
    <property type="match status" value="1"/>
</dbReference>
<organism evidence="3 4">
    <name type="scientific">Pseudonocardia sediminis</name>
    <dbReference type="NCBI Taxonomy" id="1397368"/>
    <lineage>
        <taxon>Bacteria</taxon>
        <taxon>Bacillati</taxon>
        <taxon>Actinomycetota</taxon>
        <taxon>Actinomycetes</taxon>
        <taxon>Pseudonocardiales</taxon>
        <taxon>Pseudonocardiaceae</taxon>
        <taxon>Pseudonocardia</taxon>
    </lineage>
</organism>
<reference evidence="3 4" key="1">
    <citation type="submission" date="2019-02" db="EMBL/GenBank/DDBJ databases">
        <title>Sequencing the genomes of 1000 actinobacteria strains.</title>
        <authorList>
            <person name="Klenk H.-P."/>
        </authorList>
    </citation>
    <scope>NUCLEOTIDE SEQUENCE [LARGE SCALE GENOMIC DNA]</scope>
    <source>
        <strain evidence="3 4">DSM 45779</strain>
    </source>
</reference>
<keyword evidence="3" id="KW-0255">Endonuclease</keyword>
<accession>A0A4Q7V4K6</accession>
<comment type="caution">
    <text evidence="3">The sequence shown here is derived from an EMBL/GenBank/DDBJ whole genome shotgun (WGS) entry which is preliminary data.</text>
</comment>